<protein>
    <recommendedName>
        <fullName evidence="3">PRC-barrel domain-containing protein</fullName>
    </recommendedName>
</protein>
<dbReference type="Proteomes" id="UP000000851">
    <property type="component" value="Chromosome"/>
</dbReference>
<reference evidence="1 2" key="1">
    <citation type="journal article" date="2009" name="Stand. Genomic Sci.">
        <title>Complete genome sequence of Catenulispora acidiphila type strain (ID 139908).</title>
        <authorList>
            <person name="Copeland A."/>
            <person name="Lapidus A."/>
            <person name="Glavina Del Rio T."/>
            <person name="Nolan M."/>
            <person name="Lucas S."/>
            <person name="Chen F."/>
            <person name="Tice H."/>
            <person name="Cheng J.F."/>
            <person name="Bruce D."/>
            <person name="Goodwin L."/>
            <person name="Pitluck S."/>
            <person name="Mikhailova N."/>
            <person name="Pati A."/>
            <person name="Ivanova N."/>
            <person name="Mavromatis K."/>
            <person name="Chen A."/>
            <person name="Palaniappan K."/>
            <person name="Chain P."/>
            <person name="Land M."/>
            <person name="Hauser L."/>
            <person name="Chang Y.J."/>
            <person name="Jeffries C.D."/>
            <person name="Chertkov O."/>
            <person name="Brettin T."/>
            <person name="Detter J.C."/>
            <person name="Han C."/>
            <person name="Ali Z."/>
            <person name="Tindall B.J."/>
            <person name="Goker M."/>
            <person name="Bristow J."/>
            <person name="Eisen J.A."/>
            <person name="Markowitz V."/>
            <person name="Hugenholtz P."/>
            <person name="Kyrpides N.C."/>
            <person name="Klenk H.P."/>
        </authorList>
    </citation>
    <scope>NUCLEOTIDE SEQUENCE [LARGE SCALE GENOMIC DNA]</scope>
    <source>
        <strain evidence="2">DSM 44928 / JCM 14897 / NBRC 102108 / NRRL B-24433 / ID139908</strain>
    </source>
</reference>
<organism evidence="1 2">
    <name type="scientific">Catenulispora acidiphila (strain DSM 44928 / JCM 14897 / NBRC 102108 / NRRL B-24433 / ID139908)</name>
    <dbReference type="NCBI Taxonomy" id="479433"/>
    <lineage>
        <taxon>Bacteria</taxon>
        <taxon>Bacillati</taxon>
        <taxon>Actinomycetota</taxon>
        <taxon>Actinomycetes</taxon>
        <taxon>Catenulisporales</taxon>
        <taxon>Catenulisporaceae</taxon>
        <taxon>Catenulispora</taxon>
    </lineage>
</organism>
<dbReference type="SUPFAM" id="SSF50346">
    <property type="entry name" value="PRC-barrel domain"/>
    <property type="match status" value="1"/>
</dbReference>
<dbReference type="KEGG" id="cai:Caci_3331"/>
<dbReference type="OrthoDB" id="510842at2"/>
<keyword evidence="2" id="KW-1185">Reference proteome</keyword>
<dbReference type="RefSeq" id="WP_012787531.1">
    <property type="nucleotide sequence ID" value="NC_013131.1"/>
</dbReference>
<proteinExistence type="predicted"/>
<dbReference type="EMBL" id="CP001700">
    <property type="protein sequence ID" value="ACU72238.1"/>
    <property type="molecule type" value="Genomic_DNA"/>
</dbReference>
<evidence type="ECO:0000313" key="2">
    <source>
        <dbReference type="Proteomes" id="UP000000851"/>
    </source>
</evidence>
<evidence type="ECO:0000313" key="1">
    <source>
        <dbReference type="EMBL" id="ACU72238.1"/>
    </source>
</evidence>
<dbReference type="AlphaFoldDB" id="C7Q7P5"/>
<dbReference type="InterPro" id="IPR011033">
    <property type="entry name" value="PRC_barrel-like_sf"/>
</dbReference>
<dbReference type="STRING" id="479433.Caci_3331"/>
<dbReference type="HOGENOM" id="CLU_1324449_0_0_11"/>
<sequence>MTATVNRVIGRKYVIGSRVYCSECPCGYLASAVVDPATGRLEHLIVTPDHGIDSRLVPIATAHCEGEAVRLHCTLDDFNAMEPAVDVHITPMDPARPPRHVPEEESSAWPFFDLGPSEPGLGLAAPEPVLLPRIAYDNHVPAGEARIYPGDHVHASDGLIGRVRGVVVAPEGDAVTHILIDQGLLRAHKRVAIPMERVDGVGDDGVRVLMTRREVKELAPCEVVAQLPPL</sequence>
<name>C7Q7P5_CATAD</name>
<accession>C7Q7P5</accession>
<gene>
    <name evidence="1" type="ordered locus">Caci_3331</name>
</gene>
<dbReference type="InParanoid" id="C7Q7P5"/>
<evidence type="ECO:0008006" key="3">
    <source>
        <dbReference type="Google" id="ProtNLM"/>
    </source>
</evidence>
<dbReference type="eggNOG" id="COG3861">
    <property type="taxonomic scope" value="Bacteria"/>
</dbReference>